<organism evidence="3 4">
    <name type="scientific">Streptomyces smyrnaeus</name>
    <dbReference type="NCBI Taxonomy" id="1387713"/>
    <lineage>
        <taxon>Bacteria</taxon>
        <taxon>Bacillati</taxon>
        <taxon>Actinomycetota</taxon>
        <taxon>Actinomycetes</taxon>
        <taxon>Kitasatosporales</taxon>
        <taxon>Streptomycetaceae</taxon>
        <taxon>Streptomyces</taxon>
    </lineage>
</organism>
<accession>A0ABS3XR29</accession>
<feature type="transmembrane region" description="Helical" evidence="2">
    <location>
        <begin position="256"/>
        <end position="276"/>
    </location>
</feature>
<name>A0ABS3XR29_9ACTN</name>
<evidence type="ECO:0000313" key="4">
    <source>
        <dbReference type="Proteomes" id="UP000721954"/>
    </source>
</evidence>
<evidence type="ECO:0000256" key="1">
    <source>
        <dbReference type="SAM" id="MobiDB-lite"/>
    </source>
</evidence>
<dbReference type="GeneID" id="96258171"/>
<keyword evidence="2" id="KW-1133">Transmembrane helix</keyword>
<evidence type="ECO:0000256" key="2">
    <source>
        <dbReference type="SAM" id="Phobius"/>
    </source>
</evidence>
<reference evidence="3 4" key="1">
    <citation type="submission" date="2021-02" db="EMBL/GenBank/DDBJ databases">
        <title>Streptomyces spirodelae sp. nov., isolated from duckweed.</title>
        <authorList>
            <person name="Saimee Y."/>
            <person name="Duangmal K."/>
        </authorList>
    </citation>
    <scope>NUCLEOTIDE SEQUENCE [LARGE SCALE GENOMIC DNA]</scope>
    <source>
        <strain evidence="3 4">DSM 42105</strain>
    </source>
</reference>
<feature type="region of interest" description="Disordered" evidence="1">
    <location>
        <begin position="1"/>
        <end position="20"/>
    </location>
</feature>
<gene>
    <name evidence="3" type="ORF">JW613_06090</name>
</gene>
<feature type="transmembrane region" description="Helical" evidence="2">
    <location>
        <begin position="118"/>
        <end position="140"/>
    </location>
</feature>
<dbReference type="InterPro" id="IPR018688">
    <property type="entry name" value="PpoB2-like"/>
</dbReference>
<dbReference type="RefSeq" id="WP_209209619.1">
    <property type="nucleotide sequence ID" value="NZ_JAFFZM010000002.1"/>
</dbReference>
<dbReference type="Pfam" id="PF09948">
    <property type="entry name" value="PpoB2"/>
    <property type="match status" value="1"/>
</dbReference>
<dbReference type="EMBL" id="JAFFZM010000002">
    <property type="protein sequence ID" value="MBO8197869.1"/>
    <property type="molecule type" value="Genomic_DNA"/>
</dbReference>
<sequence length="280" mass="28871">MTTAGAHPRAGPRQQERGIPSPRTWTRLEFLLAGLLLALAAAAWLLTGALAMPEMSSGILTGMQPMGDGAGAVVPPAAFGFFLLTWVVMMAAMMLPAITPFMVGMRGLLGARATTGTLAALTAGYLAVWGGAGLLGYAVVRAFETTAMGGGPVAARVGAVVLLVAGGYQFTPLKRWCLVRCRSPLALVMRYAEPTADSRFGAFTVGVRHGGYCLGCCWALMAVLLAAGVMSLLWMAAVAAVITVEKTVPRPELTGRVLGALLVGLGVTLLVSPGLVPTMA</sequence>
<protein>
    <submittedName>
        <fullName evidence="3">DUF2182 domain-containing protein</fullName>
    </submittedName>
</protein>
<keyword evidence="2" id="KW-0812">Transmembrane</keyword>
<feature type="transmembrane region" description="Helical" evidence="2">
    <location>
        <begin position="30"/>
        <end position="52"/>
    </location>
</feature>
<evidence type="ECO:0000313" key="3">
    <source>
        <dbReference type="EMBL" id="MBO8197869.1"/>
    </source>
</evidence>
<keyword evidence="2" id="KW-0472">Membrane</keyword>
<dbReference type="Proteomes" id="UP000721954">
    <property type="component" value="Unassembled WGS sequence"/>
</dbReference>
<feature type="transmembrane region" description="Helical" evidence="2">
    <location>
        <begin position="73"/>
        <end position="98"/>
    </location>
</feature>
<comment type="caution">
    <text evidence="3">The sequence shown here is derived from an EMBL/GenBank/DDBJ whole genome shotgun (WGS) entry which is preliminary data.</text>
</comment>
<feature type="transmembrane region" description="Helical" evidence="2">
    <location>
        <begin position="218"/>
        <end position="244"/>
    </location>
</feature>
<feature type="transmembrane region" description="Helical" evidence="2">
    <location>
        <begin position="152"/>
        <end position="170"/>
    </location>
</feature>
<proteinExistence type="predicted"/>
<keyword evidence="4" id="KW-1185">Reference proteome</keyword>